<name>A0ABY6BR06_9GAMM</name>
<dbReference type="InterPro" id="IPR011123">
    <property type="entry name" value="Y_Y_Y"/>
</dbReference>
<keyword evidence="5" id="KW-0548">Nucleotidyltransferase</keyword>
<keyword evidence="5" id="KW-0808">Transferase</keyword>
<dbReference type="PROSITE" id="PS50887">
    <property type="entry name" value="GGDEF"/>
    <property type="match status" value="1"/>
</dbReference>
<keyword evidence="1" id="KW-0597">Phosphoprotein</keyword>
<dbReference type="CDD" id="cd01949">
    <property type="entry name" value="GGDEF"/>
    <property type="match status" value="1"/>
</dbReference>
<reference evidence="5" key="1">
    <citation type="submission" date="2022-09" db="EMBL/GenBank/DDBJ databases">
        <title>Tahibacter sp. nov., isolated from a fresh water.</title>
        <authorList>
            <person name="Baek J.H."/>
            <person name="Lee J.K."/>
            <person name="Kim J.M."/>
            <person name="Jeon C.O."/>
        </authorList>
    </citation>
    <scope>NUCLEOTIDE SEQUENCE</scope>
    <source>
        <strain evidence="5">W38</strain>
    </source>
</reference>
<dbReference type="EMBL" id="CP104694">
    <property type="protein sequence ID" value="UXI70197.1"/>
    <property type="molecule type" value="Genomic_DNA"/>
</dbReference>
<dbReference type="EC" id="2.7.7.65" evidence="5"/>
<accession>A0ABY6BR06</accession>
<sequence length="1087" mass="118885">MVHGVARRWVRSLLVGGICVAAITARAAIDASDAFGRLSVEEGLSQASVSCILQDRHGFLWFGTQFGLNRYDGYSLRVFNQKAHDPGSLADNWVTAMFEDTRGRLWVGTRDGGLNRYDDASERFTAFRHHPGTPGGLSDNIVLAIWGDMKGTLWVGTMNGLNQVRDDAIAVLRIPAEAPPAQRINALLGDTENLWIGTGAGLFHRNAGTSHIQPLLLPGTPEVNALARSPSGALWVGTTHGLFRFEAGSRVGEAADLAIRSELGDRDIRSLYVDRTGVLWIGSFAGGLARYDTVAGTIRRYRHDPANPHSLGDSRVSSLFQDRSGTLWVGTWHGGANHMDLESSRFAHFGTRHGIAGGLTDKRVLAIAGDGSTVLWIGTANGLNRLDLASGQVDNFPATGSSQTGLSHGHVLAVAVDADGTVWAGTKDGLNRLDPGSGRFTVFRHDAAKAGSLNDSYVSAILPAADGVLWLGTWDGGLNRFDPVTGTAQSFAYPVAAASRSERINAVYRDSDDTLWLATAGDGLVHFDPANGQFRTYPAEQGDAGPPHGRVHSVLRDSRGWLWVGTAGGLARSRTPAGEYQLSFQTYTSRDGLAAEAIGGVLEDRAGRLWISTVQGISRFDPDSGQFTNYGTKDGALASGYYIKSHYQTRDGRMFFGGSEGMSIFHPDQITANPHPPKPILTALLIGNRPQEPRGDATESPLREPIYQTTALNLPYQQAAVTLEFSALHFADASRNRYAYRLDGYDSDWVATDARNRRATYTNLDPGRYRFRIKASNKDGVWGTREAQLDITILPPFWMTGWFRLATALALVGVGYLGYRWRVEALHRAQRHLETEVAARTEELRALTRQLGEANARLEETSLTDPLTGLKNRRFLLGHLDQDLALAVRQYADAEKPLHQAPDHADLVFFLIDCDHFKSVNDSYGHKAGDRLLAMLAELLRQLFRESDYLVRWGGEEFLVVARFVDRTHAPVVAERLRALVANHPFRISPEHTIHKTCSIGYAVYPFLPGQPDAVSWTRIVAIADLALYCAKRSGRNAWVGINGTERTRPRRLVTRLSQSTEAQLAAGEVTVASCLPADALRWTVEA</sequence>
<feature type="domain" description="GGDEF" evidence="4">
    <location>
        <begin position="905"/>
        <end position="1044"/>
    </location>
</feature>
<evidence type="ECO:0000256" key="1">
    <source>
        <dbReference type="ARBA" id="ARBA00022553"/>
    </source>
</evidence>
<dbReference type="InterPro" id="IPR011110">
    <property type="entry name" value="Reg_prop"/>
</dbReference>
<feature type="chain" id="PRO_5047351398" evidence="3">
    <location>
        <begin position="28"/>
        <end position="1087"/>
    </location>
</feature>
<dbReference type="Pfam" id="PF07495">
    <property type="entry name" value="Y_Y_Y"/>
    <property type="match status" value="1"/>
</dbReference>
<keyword evidence="6" id="KW-1185">Reference proteome</keyword>
<evidence type="ECO:0000259" key="4">
    <source>
        <dbReference type="PROSITE" id="PS50887"/>
    </source>
</evidence>
<feature type="signal peptide" evidence="3">
    <location>
        <begin position="1"/>
        <end position="27"/>
    </location>
</feature>
<dbReference type="SUPFAM" id="SSF63829">
    <property type="entry name" value="Calcium-dependent phosphotriesterase"/>
    <property type="match status" value="2"/>
</dbReference>
<dbReference type="Proteomes" id="UP001064632">
    <property type="component" value="Chromosome"/>
</dbReference>
<evidence type="ECO:0000256" key="2">
    <source>
        <dbReference type="SAM" id="Coils"/>
    </source>
</evidence>
<keyword evidence="2" id="KW-0175">Coiled coil</keyword>
<dbReference type="Pfam" id="PF00990">
    <property type="entry name" value="GGDEF"/>
    <property type="match status" value="1"/>
</dbReference>
<dbReference type="PANTHER" id="PTHR43547:SF2">
    <property type="entry name" value="HYBRID SIGNAL TRANSDUCTION HISTIDINE KINASE C"/>
    <property type="match status" value="1"/>
</dbReference>
<dbReference type="Gene3D" id="2.60.40.10">
    <property type="entry name" value="Immunoglobulins"/>
    <property type="match status" value="1"/>
</dbReference>
<dbReference type="SMART" id="SM00267">
    <property type="entry name" value="GGDEF"/>
    <property type="match status" value="1"/>
</dbReference>
<dbReference type="InterPro" id="IPR043128">
    <property type="entry name" value="Rev_trsase/Diguanyl_cyclase"/>
</dbReference>
<keyword evidence="3" id="KW-0732">Signal</keyword>
<feature type="coiled-coil region" evidence="2">
    <location>
        <begin position="837"/>
        <end position="864"/>
    </location>
</feature>
<dbReference type="NCBIfam" id="TIGR00254">
    <property type="entry name" value="GGDEF"/>
    <property type="match status" value="1"/>
</dbReference>
<proteinExistence type="predicted"/>
<dbReference type="InterPro" id="IPR000160">
    <property type="entry name" value="GGDEF_dom"/>
</dbReference>
<dbReference type="GO" id="GO:0052621">
    <property type="term" value="F:diguanylate cyclase activity"/>
    <property type="evidence" value="ECO:0007669"/>
    <property type="project" value="UniProtKB-EC"/>
</dbReference>
<organism evidence="5 6">
    <name type="scientific">Tahibacter amnicola</name>
    <dbReference type="NCBI Taxonomy" id="2976241"/>
    <lineage>
        <taxon>Bacteria</taxon>
        <taxon>Pseudomonadati</taxon>
        <taxon>Pseudomonadota</taxon>
        <taxon>Gammaproteobacteria</taxon>
        <taxon>Lysobacterales</taxon>
        <taxon>Rhodanobacteraceae</taxon>
        <taxon>Tahibacter</taxon>
    </lineage>
</organism>
<dbReference type="Gene3D" id="2.130.10.10">
    <property type="entry name" value="YVTN repeat-like/Quinoprotein amine dehydrogenase"/>
    <property type="match status" value="4"/>
</dbReference>
<gene>
    <name evidence="5" type="ORF">N4264_11360</name>
</gene>
<dbReference type="Pfam" id="PF07494">
    <property type="entry name" value="Reg_prop"/>
    <property type="match status" value="6"/>
</dbReference>
<dbReference type="SUPFAM" id="SSF55073">
    <property type="entry name" value="Nucleotide cyclase"/>
    <property type="match status" value="1"/>
</dbReference>
<evidence type="ECO:0000256" key="3">
    <source>
        <dbReference type="SAM" id="SignalP"/>
    </source>
</evidence>
<dbReference type="PANTHER" id="PTHR43547">
    <property type="entry name" value="TWO-COMPONENT HISTIDINE KINASE"/>
    <property type="match status" value="1"/>
</dbReference>
<dbReference type="InterPro" id="IPR029787">
    <property type="entry name" value="Nucleotide_cyclase"/>
</dbReference>
<evidence type="ECO:0000313" key="5">
    <source>
        <dbReference type="EMBL" id="UXI70197.1"/>
    </source>
</evidence>
<evidence type="ECO:0000313" key="6">
    <source>
        <dbReference type="Proteomes" id="UP001064632"/>
    </source>
</evidence>
<dbReference type="InterPro" id="IPR013783">
    <property type="entry name" value="Ig-like_fold"/>
</dbReference>
<protein>
    <submittedName>
        <fullName evidence="5">Diguanylate cyclase</fullName>
        <ecNumber evidence="5">2.7.7.65</ecNumber>
    </submittedName>
</protein>
<dbReference type="Gene3D" id="3.30.70.270">
    <property type="match status" value="1"/>
</dbReference>
<dbReference type="RefSeq" id="WP_261697148.1">
    <property type="nucleotide sequence ID" value="NZ_CP104694.1"/>
</dbReference>
<dbReference type="InterPro" id="IPR015943">
    <property type="entry name" value="WD40/YVTN_repeat-like_dom_sf"/>
</dbReference>